<accession>A0A1I5IHR6</accession>
<dbReference type="Pfam" id="PF17912">
    <property type="entry name" value="OB_MalK"/>
    <property type="match status" value="1"/>
</dbReference>
<dbReference type="AlphaFoldDB" id="A0A1I5IHR6"/>
<dbReference type="Proteomes" id="UP000183642">
    <property type="component" value="Unassembled WGS sequence"/>
</dbReference>
<dbReference type="PANTHER" id="PTHR43875">
    <property type="entry name" value="MALTODEXTRIN IMPORT ATP-BINDING PROTEIN MSMX"/>
    <property type="match status" value="1"/>
</dbReference>
<evidence type="ECO:0000259" key="1">
    <source>
        <dbReference type="Pfam" id="PF17912"/>
    </source>
</evidence>
<dbReference type="RefSeq" id="WP_143108303.1">
    <property type="nucleotide sequence ID" value="NZ_FOWE01000014.1"/>
</dbReference>
<dbReference type="InterPro" id="IPR047641">
    <property type="entry name" value="ABC_transpr_MalK/UgpC-like"/>
</dbReference>
<dbReference type="GO" id="GO:0016887">
    <property type="term" value="F:ATP hydrolysis activity"/>
    <property type="evidence" value="ECO:0007669"/>
    <property type="project" value="InterPro"/>
</dbReference>
<dbReference type="Gene3D" id="2.40.50.100">
    <property type="match status" value="1"/>
</dbReference>
<dbReference type="OrthoDB" id="3180400at2"/>
<feature type="domain" description="MalK-like OB fold" evidence="1">
    <location>
        <begin position="13"/>
        <end position="62"/>
    </location>
</feature>
<dbReference type="InterPro" id="IPR008995">
    <property type="entry name" value="Mo/tungstate-bd_C_term_dom"/>
</dbReference>
<sequence>DRPVNEFVAGFIGSPAMNLVTVELTEGGARLGGHTVPLPRSAVGALSAEGARTATLGFRPESVQLVGAGEGVPVEVVVVEELGSDAFAYGNLHAADTAGTSDKMLTLRVDARKPPAKGEVVHVGIRPGESHVFSPETGLRVSQDER</sequence>
<dbReference type="PANTHER" id="PTHR43875:SF1">
    <property type="entry name" value="OSMOPROTECTIVE COMPOUNDS UPTAKE ATP-BINDING PROTEIN GGTA"/>
    <property type="match status" value="1"/>
</dbReference>
<evidence type="ECO:0000313" key="2">
    <source>
        <dbReference type="EMBL" id="SFO59974.1"/>
    </source>
</evidence>
<organism evidence="2 3">
    <name type="scientific">Geodermatophilus obscurus</name>
    <dbReference type="NCBI Taxonomy" id="1861"/>
    <lineage>
        <taxon>Bacteria</taxon>
        <taxon>Bacillati</taxon>
        <taxon>Actinomycetota</taxon>
        <taxon>Actinomycetes</taxon>
        <taxon>Geodermatophilales</taxon>
        <taxon>Geodermatophilaceae</taxon>
        <taxon>Geodermatophilus</taxon>
    </lineage>
</organism>
<dbReference type="SUPFAM" id="SSF50331">
    <property type="entry name" value="MOP-like"/>
    <property type="match status" value="1"/>
</dbReference>
<name>A0A1I5IHR6_9ACTN</name>
<dbReference type="EMBL" id="FOWE01000014">
    <property type="protein sequence ID" value="SFO59974.1"/>
    <property type="molecule type" value="Genomic_DNA"/>
</dbReference>
<gene>
    <name evidence="2" type="ORF">SAMN05660359_04624</name>
</gene>
<protein>
    <submittedName>
        <fullName evidence="2">TOBE domain-containing protein</fullName>
    </submittedName>
</protein>
<dbReference type="InterPro" id="IPR040582">
    <property type="entry name" value="OB_MalK-like"/>
</dbReference>
<keyword evidence="3" id="KW-1185">Reference proteome</keyword>
<reference evidence="3" key="1">
    <citation type="submission" date="2016-10" db="EMBL/GenBank/DDBJ databases">
        <authorList>
            <person name="Varghese N."/>
            <person name="Submissions S."/>
        </authorList>
    </citation>
    <scope>NUCLEOTIDE SEQUENCE [LARGE SCALE GENOMIC DNA]</scope>
    <source>
        <strain evidence="3">DSM 43161</strain>
    </source>
</reference>
<evidence type="ECO:0000313" key="3">
    <source>
        <dbReference type="Proteomes" id="UP000183642"/>
    </source>
</evidence>
<feature type="non-terminal residue" evidence="2">
    <location>
        <position position="1"/>
    </location>
</feature>
<dbReference type="GO" id="GO:0055052">
    <property type="term" value="C:ATP-binding cassette (ABC) transporter complex, substrate-binding subunit-containing"/>
    <property type="evidence" value="ECO:0007669"/>
    <property type="project" value="TreeGrafter"/>
</dbReference>
<proteinExistence type="predicted"/>